<dbReference type="GO" id="GO:0044781">
    <property type="term" value="P:bacterial-type flagellum organization"/>
    <property type="evidence" value="ECO:0007669"/>
    <property type="project" value="UniProtKB-UniRule"/>
</dbReference>
<evidence type="ECO:0000256" key="4">
    <source>
        <dbReference type="ARBA" id="ARBA00024746"/>
    </source>
</evidence>
<dbReference type="Proteomes" id="UP000002534">
    <property type="component" value="Chromosome"/>
</dbReference>
<dbReference type="Gene3D" id="2.60.40.4070">
    <property type="match status" value="1"/>
</dbReference>
<comment type="function">
    <text evidence="4 5">Required for flagellar hook formation. May act as a scaffolding protein.</text>
</comment>
<dbReference type="HOGENOM" id="CLU_047535_0_1_7"/>
<comment type="similarity">
    <text evidence="1 5">Belongs to the FlgD family.</text>
</comment>
<accession>Q3A5C3</accession>
<gene>
    <name evidence="8" type="primary">flgD</name>
    <name evidence="8" type="ordered locus">Pcar_1185</name>
</gene>
<keyword evidence="8" id="KW-0282">Flagellum</keyword>
<dbReference type="eggNOG" id="COG1843">
    <property type="taxonomic scope" value="Bacteria"/>
</dbReference>
<dbReference type="InterPro" id="IPR005648">
    <property type="entry name" value="FlgD"/>
</dbReference>
<dbReference type="AlphaFoldDB" id="Q3A5C3"/>
<name>Q3A5C3_SYNC1</name>
<proteinExistence type="inferred from homology"/>
<dbReference type="Pfam" id="PF13860">
    <property type="entry name" value="FlgD_ig"/>
    <property type="match status" value="1"/>
</dbReference>
<dbReference type="KEGG" id="pca:Pcar_1185"/>
<keyword evidence="8" id="KW-0969">Cilium</keyword>
<evidence type="ECO:0000256" key="5">
    <source>
        <dbReference type="RuleBase" id="RU362076"/>
    </source>
</evidence>
<dbReference type="RefSeq" id="WP_011340908.1">
    <property type="nucleotide sequence ID" value="NC_007498.2"/>
</dbReference>
<evidence type="ECO:0000259" key="7">
    <source>
        <dbReference type="Pfam" id="PF13860"/>
    </source>
</evidence>
<dbReference type="InterPro" id="IPR025965">
    <property type="entry name" value="FlgD/Vpr_Ig-like"/>
</dbReference>
<protein>
    <recommendedName>
        <fullName evidence="2 5">Basal-body rod modification protein FlgD</fullName>
    </recommendedName>
</protein>
<keyword evidence="3 5" id="KW-1005">Bacterial flagellum biogenesis</keyword>
<dbReference type="Pfam" id="PF03963">
    <property type="entry name" value="FlgD"/>
    <property type="match status" value="1"/>
</dbReference>
<keyword evidence="8" id="KW-0966">Cell projection</keyword>
<evidence type="ECO:0000256" key="6">
    <source>
        <dbReference type="SAM" id="MobiDB-lite"/>
    </source>
</evidence>
<evidence type="ECO:0000313" key="8">
    <source>
        <dbReference type="EMBL" id="ABA88434.1"/>
    </source>
</evidence>
<dbReference type="STRING" id="338963.Pcar_1185"/>
<dbReference type="EMBL" id="CP000142">
    <property type="protein sequence ID" value="ABA88434.1"/>
    <property type="molecule type" value="Genomic_DNA"/>
</dbReference>
<keyword evidence="9" id="KW-1185">Reference proteome</keyword>
<sequence length="218" mass="22937">MTTVTDVNQTASSSMTGSLTGSSNLGKDDFLLLLVTQLQNQDPLNPQDPTEFTSQLAQYSSLEQLFTVNDQLQQLETTNGNVVQMTALGLMGQDVVVQSDSFKLGGTPVTLGYDLSNNVDEVQLVVQNAKGQTVATLEGTDLSAGEHFIQWNGTDANGASLPAGDYQLQISARRDGETASGSPLVKTAVSGVDLNGGSSTLVTSLGEYNLSKVTSVRN</sequence>
<feature type="compositionally biased region" description="Polar residues" evidence="6">
    <location>
        <begin position="1"/>
        <end position="11"/>
    </location>
</feature>
<evidence type="ECO:0000256" key="2">
    <source>
        <dbReference type="ARBA" id="ARBA00016013"/>
    </source>
</evidence>
<organism evidence="8 9">
    <name type="scientific">Syntrophotalea carbinolica (strain DSM 2380 / NBRC 103641 / GraBd1)</name>
    <name type="common">Pelobacter carbinolicus</name>
    <dbReference type="NCBI Taxonomy" id="338963"/>
    <lineage>
        <taxon>Bacteria</taxon>
        <taxon>Pseudomonadati</taxon>
        <taxon>Thermodesulfobacteriota</taxon>
        <taxon>Desulfuromonadia</taxon>
        <taxon>Desulfuromonadales</taxon>
        <taxon>Syntrophotaleaceae</taxon>
        <taxon>Syntrophotalea</taxon>
    </lineage>
</organism>
<reference evidence="8 9" key="2">
    <citation type="journal article" date="2012" name="BMC Genomics">
        <title>The genome of Pelobacter carbinolicus reveals surprising metabolic capabilities and physiological features.</title>
        <authorList>
            <person name="Aklujkar M."/>
            <person name="Haveman S.A."/>
            <person name="Didonato R.Jr."/>
            <person name="Chertkov O."/>
            <person name="Han C.S."/>
            <person name="Land M.L."/>
            <person name="Brown P."/>
            <person name="Lovley D.R."/>
        </authorList>
    </citation>
    <scope>NUCLEOTIDE SEQUENCE [LARGE SCALE GENOMIC DNA]</scope>
    <source>
        <strain evidence="9">DSM 2380 / NBRC 103641 / GraBd1</strain>
    </source>
</reference>
<reference evidence="9" key="1">
    <citation type="submission" date="2005-10" db="EMBL/GenBank/DDBJ databases">
        <title>Complete sequence of Pelobacter carbinolicus DSM 2380.</title>
        <authorList>
            <person name="Copeland A."/>
            <person name="Lucas S."/>
            <person name="Lapidus A."/>
            <person name="Barry K."/>
            <person name="Detter J.C."/>
            <person name="Glavina T."/>
            <person name="Hammon N."/>
            <person name="Israni S."/>
            <person name="Pitluck S."/>
            <person name="Chertkov O."/>
            <person name="Schmutz J."/>
            <person name="Larimer F."/>
            <person name="Land M."/>
            <person name="Kyrpides N."/>
            <person name="Ivanova N."/>
            <person name="Richardson P."/>
        </authorList>
    </citation>
    <scope>NUCLEOTIDE SEQUENCE [LARGE SCALE GENOMIC DNA]</scope>
    <source>
        <strain evidence="9">DSM 2380 / NBRC 103641 / GraBd1</strain>
    </source>
</reference>
<feature type="domain" description="FlgD/Vpr Ig-like" evidence="7">
    <location>
        <begin position="101"/>
        <end position="175"/>
    </location>
</feature>
<evidence type="ECO:0000313" key="9">
    <source>
        <dbReference type="Proteomes" id="UP000002534"/>
    </source>
</evidence>
<evidence type="ECO:0000256" key="1">
    <source>
        <dbReference type="ARBA" id="ARBA00010577"/>
    </source>
</evidence>
<evidence type="ECO:0000256" key="3">
    <source>
        <dbReference type="ARBA" id="ARBA00022795"/>
    </source>
</evidence>
<dbReference type="Gene3D" id="2.30.30.910">
    <property type="match status" value="1"/>
</dbReference>
<feature type="region of interest" description="Disordered" evidence="6">
    <location>
        <begin position="1"/>
        <end position="20"/>
    </location>
</feature>
<dbReference type="OrthoDB" id="9785233at2"/>